<comment type="caution">
    <text evidence="1">The sequence shown here is derived from an EMBL/GenBank/DDBJ whole genome shotgun (WGS) entry which is preliminary data.</text>
</comment>
<name>A0ABN3FMJ5_9ACTN</name>
<gene>
    <name evidence="1" type="ORF">GCM10010170_012980</name>
</gene>
<organism evidence="1 2">
    <name type="scientific">Dactylosporangium salmoneum</name>
    <dbReference type="NCBI Taxonomy" id="53361"/>
    <lineage>
        <taxon>Bacteria</taxon>
        <taxon>Bacillati</taxon>
        <taxon>Actinomycetota</taxon>
        <taxon>Actinomycetes</taxon>
        <taxon>Micromonosporales</taxon>
        <taxon>Micromonosporaceae</taxon>
        <taxon>Dactylosporangium</taxon>
    </lineage>
</organism>
<sequence length="334" mass="35567">MWQTIKAAFLADAGHATVAFVPDEGAEVLRPDRGYVRVWLVEGYLAKARTWGNDHFPALHGGAALNFAGRDLQVFAKFTRAPAAITGPGVQLNFQLTPLLPYEGGVVEVEAALFRTTTAGPLAAAADLVGALTPLLGPPLSTAAAVVERIGTGLDAVVKQAGERPVLTVHQSFVAAGDTGGGPQVRSGYLVVANTAPGTLGPLSFPDGLLYVSGQRPTGVDFLVLRLECRAEPDHWGLARFEKLVNDAGAAHLRRQQETFEALRTEAVTAAWNCPDFVRPDRKRLARLIAEEIDAIKELGAVARPARPLDEAAARALPSRRDPDIASLRLNDLL</sequence>
<evidence type="ECO:0000313" key="1">
    <source>
        <dbReference type="EMBL" id="GAA2333652.1"/>
    </source>
</evidence>
<dbReference type="Proteomes" id="UP001501444">
    <property type="component" value="Unassembled WGS sequence"/>
</dbReference>
<proteinExistence type="predicted"/>
<keyword evidence="2" id="KW-1185">Reference proteome</keyword>
<dbReference type="EMBL" id="BAAARV010000012">
    <property type="protein sequence ID" value="GAA2333652.1"/>
    <property type="molecule type" value="Genomic_DNA"/>
</dbReference>
<protein>
    <submittedName>
        <fullName evidence="1">Uncharacterized protein</fullName>
    </submittedName>
</protein>
<dbReference type="RefSeq" id="WP_344611315.1">
    <property type="nucleotide sequence ID" value="NZ_BAAARV010000012.1"/>
</dbReference>
<reference evidence="1 2" key="1">
    <citation type="journal article" date="2019" name="Int. J. Syst. Evol. Microbiol.">
        <title>The Global Catalogue of Microorganisms (GCM) 10K type strain sequencing project: providing services to taxonomists for standard genome sequencing and annotation.</title>
        <authorList>
            <consortium name="The Broad Institute Genomics Platform"/>
            <consortium name="The Broad Institute Genome Sequencing Center for Infectious Disease"/>
            <person name="Wu L."/>
            <person name="Ma J."/>
        </authorList>
    </citation>
    <scope>NUCLEOTIDE SEQUENCE [LARGE SCALE GENOMIC DNA]</scope>
    <source>
        <strain evidence="1 2">JCM 3272</strain>
    </source>
</reference>
<accession>A0ABN3FMJ5</accession>
<evidence type="ECO:0000313" key="2">
    <source>
        <dbReference type="Proteomes" id="UP001501444"/>
    </source>
</evidence>